<sequence>MSNAVERPSITPAVDEWIVADRMLCAAFDCAIYDRLAPFQVRALEKALDADDDGEANHLADIARTHFQSACAAMAGAFKREADLTFNDAAQAAAREIKTAIGDDEGKVIPFRAATDD</sequence>
<name>A0A3G8M3U2_9HYPH</name>
<protein>
    <submittedName>
        <fullName evidence="1">Uncharacterized protein</fullName>
    </submittedName>
</protein>
<reference evidence="1 2" key="1">
    <citation type="submission" date="2018-11" db="EMBL/GenBank/DDBJ databases">
        <title>Genome squencing of methanotrophic bacteria isolated from alkaline groundwater in Korea.</title>
        <authorList>
            <person name="Nguyen L.N."/>
        </authorList>
    </citation>
    <scope>NUCLEOTIDE SEQUENCE [LARGE SCALE GENOMIC DNA]</scope>
    <source>
        <strain evidence="1 2">GW6</strain>
    </source>
</reference>
<gene>
    <name evidence="1" type="ORF">EHO51_05990</name>
</gene>
<dbReference type="RefSeq" id="WP_124738131.1">
    <property type="nucleotide sequence ID" value="NZ_CP034086.1"/>
</dbReference>
<organism evidence="1 2">
    <name type="scientific">Methylocystis rosea</name>
    <dbReference type="NCBI Taxonomy" id="173366"/>
    <lineage>
        <taxon>Bacteria</taxon>
        <taxon>Pseudomonadati</taxon>
        <taxon>Pseudomonadota</taxon>
        <taxon>Alphaproteobacteria</taxon>
        <taxon>Hyphomicrobiales</taxon>
        <taxon>Methylocystaceae</taxon>
        <taxon>Methylocystis</taxon>
    </lineage>
</organism>
<evidence type="ECO:0000313" key="1">
    <source>
        <dbReference type="EMBL" id="AZG76314.1"/>
    </source>
</evidence>
<evidence type="ECO:0000313" key="2">
    <source>
        <dbReference type="Proteomes" id="UP000273982"/>
    </source>
</evidence>
<dbReference type="EMBL" id="CP034086">
    <property type="protein sequence ID" value="AZG76314.1"/>
    <property type="molecule type" value="Genomic_DNA"/>
</dbReference>
<dbReference type="KEGG" id="mros:EHO51_05990"/>
<dbReference type="AlphaFoldDB" id="A0A3G8M3U2"/>
<dbReference type="Proteomes" id="UP000273982">
    <property type="component" value="Chromosome"/>
</dbReference>
<accession>A0A3G8M3U2</accession>
<proteinExistence type="predicted"/>